<dbReference type="PANTHER" id="PTHR23274:SF51">
    <property type="entry name" value="OS03G0423850 PROTEIN"/>
    <property type="match status" value="1"/>
</dbReference>
<keyword evidence="2" id="KW-1185">Reference proteome</keyword>
<reference evidence="1 2" key="1">
    <citation type="submission" date="2014-04" db="EMBL/GenBank/DDBJ databases">
        <authorList>
            <consortium name="DOE Joint Genome Institute"/>
            <person name="Kuo A."/>
            <person name="Ruytinx J."/>
            <person name="Rineau F."/>
            <person name="Colpaert J."/>
            <person name="Kohler A."/>
            <person name="Nagy L.G."/>
            <person name="Floudas D."/>
            <person name="Copeland A."/>
            <person name="Barry K.W."/>
            <person name="Cichocki N."/>
            <person name="Veneault-Fourrey C."/>
            <person name="LaButti K."/>
            <person name="Lindquist E.A."/>
            <person name="Lipzen A."/>
            <person name="Lundell T."/>
            <person name="Morin E."/>
            <person name="Murat C."/>
            <person name="Sun H."/>
            <person name="Tunlid A."/>
            <person name="Henrissat B."/>
            <person name="Grigoriev I.V."/>
            <person name="Hibbett D.S."/>
            <person name="Martin F."/>
            <person name="Nordberg H.P."/>
            <person name="Cantor M.N."/>
            <person name="Hua S.X."/>
        </authorList>
    </citation>
    <scope>NUCLEOTIDE SEQUENCE [LARGE SCALE GENOMIC DNA]</scope>
    <source>
        <strain evidence="1 2">UH-Slu-Lm8-n1</strain>
    </source>
</reference>
<name>A0A0D0ASW8_9AGAM</name>
<dbReference type="Proteomes" id="UP000054485">
    <property type="component" value="Unassembled WGS sequence"/>
</dbReference>
<dbReference type="PANTHER" id="PTHR23274">
    <property type="entry name" value="DNA HELICASE-RELATED"/>
    <property type="match status" value="1"/>
</dbReference>
<dbReference type="GO" id="GO:0006260">
    <property type="term" value="P:DNA replication"/>
    <property type="evidence" value="ECO:0007669"/>
    <property type="project" value="TreeGrafter"/>
</dbReference>
<sequence length="95" mass="10679">MSLEASPEENPIPLKCRQFPVCLAFAMTINKAQGQSIKWVGLNLWTPVFSHGQLYVALSCCTHPERVYAIIFLENEEGSKTTNVVYTEVLRGFTD</sequence>
<protein>
    <recommendedName>
        <fullName evidence="3">ATP-dependent DNA helicase</fullName>
    </recommendedName>
</protein>
<evidence type="ECO:0000313" key="1">
    <source>
        <dbReference type="EMBL" id="KIK35018.1"/>
    </source>
</evidence>
<accession>A0A0D0ASW8</accession>
<reference evidence="2" key="2">
    <citation type="submission" date="2015-01" db="EMBL/GenBank/DDBJ databases">
        <title>Evolutionary Origins and Diversification of the Mycorrhizal Mutualists.</title>
        <authorList>
            <consortium name="DOE Joint Genome Institute"/>
            <consortium name="Mycorrhizal Genomics Consortium"/>
            <person name="Kohler A."/>
            <person name="Kuo A."/>
            <person name="Nagy L.G."/>
            <person name="Floudas D."/>
            <person name="Copeland A."/>
            <person name="Barry K.W."/>
            <person name="Cichocki N."/>
            <person name="Veneault-Fourrey C."/>
            <person name="LaButti K."/>
            <person name="Lindquist E.A."/>
            <person name="Lipzen A."/>
            <person name="Lundell T."/>
            <person name="Morin E."/>
            <person name="Murat C."/>
            <person name="Riley R."/>
            <person name="Ohm R."/>
            <person name="Sun H."/>
            <person name="Tunlid A."/>
            <person name="Henrissat B."/>
            <person name="Grigoriev I.V."/>
            <person name="Hibbett D.S."/>
            <person name="Martin F."/>
        </authorList>
    </citation>
    <scope>NUCLEOTIDE SEQUENCE [LARGE SCALE GENOMIC DNA]</scope>
    <source>
        <strain evidence="2">UH-Slu-Lm8-n1</strain>
    </source>
</reference>
<dbReference type="InParanoid" id="A0A0D0ASW8"/>
<dbReference type="SUPFAM" id="SSF52540">
    <property type="entry name" value="P-loop containing nucleoside triphosphate hydrolases"/>
    <property type="match status" value="1"/>
</dbReference>
<dbReference type="AlphaFoldDB" id="A0A0D0ASW8"/>
<dbReference type="CDD" id="cd18809">
    <property type="entry name" value="SF1_C_RecD"/>
    <property type="match status" value="1"/>
</dbReference>
<dbReference type="InterPro" id="IPR027417">
    <property type="entry name" value="P-loop_NTPase"/>
</dbReference>
<gene>
    <name evidence="1" type="ORF">CY34DRAFT_96896</name>
</gene>
<dbReference type="GO" id="GO:0005657">
    <property type="term" value="C:replication fork"/>
    <property type="evidence" value="ECO:0007669"/>
    <property type="project" value="TreeGrafter"/>
</dbReference>
<proteinExistence type="predicted"/>
<dbReference type="OrthoDB" id="2615604at2759"/>
<evidence type="ECO:0000313" key="2">
    <source>
        <dbReference type="Proteomes" id="UP000054485"/>
    </source>
</evidence>
<evidence type="ECO:0008006" key="3">
    <source>
        <dbReference type="Google" id="ProtNLM"/>
    </source>
</evidence>
<dbReference type="EMBL" id="KN835674">
    <property type="protein sequence ID" value="KIK35018.1"/>
    <property type="molecule type" value="Genomic_DNA"/>
</dbReference>
<dbReference type="HOGENOM" id="CLU_001324_11_0_1"/>
<dbReference type="STRING" id="930992.A0A0D0ASW8"/>
<organism evidence="1 2">
    <name type="scientific">Suillus luteus UH-Slu-Lm8-n1</name>
    <dbReference type="NCBI Taxonomy" id="930992"/>
    <lineage>
        <taxon>Eukaryota</taxon>
        <taxon>Fungi</taxon>
        <taxon>Dikarya</taxon>
        <taxon>Basidiomycota</taxon>
        <taxon>Agaricomycotina</taxon>
        <taxon>Agaricomycetes</taxon>
        <taxon>Agaricomycetidae</taxon>
        <taxon>Boletales</taxon>
        <taxon>Suillineae</taxon>
        <taxon>Suillaceae</taxon>
        <taxon>Suillus</taxon>
    </lineage>
</organism>